<evidence type="ECO:0000256" key="5">
    <source>
        <dbReference type="ARBA" id="ARBA00022801"/>
    </source>
</evidence>
<evidence type="ECO:0000313" key="11">
    <source>
        <dbReference type="EMBL" id="MBM2621599.1"/>
    </source>
</evidence>
<dbReference type="PROSITE" id="PS00137">
    <property type="entry name" value="SUBTILASE_HIS"/>
    <property type="match status" value="1"/>
</dbReference>
<dbReference type="InterPro" id="IPR000209">
    <property type="entry name" value="Peptidase_S8/S53_dom"/>
</dbReference>
<dbReference type="PROSITE" id="PS00138">
    <property type="entry name" value="SUBTILASE_SER"/>
    <property type="match status" value="1"/>
</dbReference>
<organism evidence="11 12">
    <name type="scientific">Paractinoplanes ovalisporus</name>
    <dbReference type="NCBI Taxonomy" id="2810368"/>
    <lineage>
        <taxon>Bacteria</taxon>
        <taxon>Bacillati</taxon>
        <taxon>Actinomycetota</taxon>
        <taxon>Actinomycetes</taxon>
        <taxon>Micromonosporales</taxon>
        <taxon>Micromonosporaceae</taxon>
        <taxon>Paractinoplanes</taxon>
    </lineage>
</organism>
<proteinExistence type="inferred from homology"/>
<dbReference type="InterPro" id="IPR023827">
    <property type="entry name" value="Peptidase_S8_Asp-AS"/>
</dbReference>
<evidence type="ECO:0000256" key="3">
    <source>
        <dbReference type="ARBA" id="ARBA00022525"/>
    </source>
</evidence>
<accession>A0ABS2AP20</accession>
<evidence type="ECO:0000256" key="2">
    <source>
        <dbReference type="ARBA" id="ARBA00011073"/>
    </source>
</evidence>
<dbReference type="Pfam" id="PF00082">
    <property type="entry name" value="Peptidase_S8"/>
    <property type="match status" value="1"/>
</dbReference>
<keyword evidence="12" id="KW-1185">Reference proteome</keyword>
<reference evidence="11 12" key="1">
    <citation type="submission" date="2021-01" db="EMBL/GenBank/DDBJ databases">
        <title>Actinoplanes sp. nov. LDG1-06 isolated from lichen.</title>
        <authorList>
            <person name="Saeng-In P."/>
            <person name="Phongsopitanun W."/>
            <person name="Kanchanasin P."/>
            <person name="Yuki M."/>
            <person name="Kudo T."/>
            <person name="Ohkuma M."/>
            <person name="Tanasupawat S."/>
        </authorList>
    </citation>
    <scope>NUCLEOTIDE SEQUENCE [LARGE SCALE GENOMIC DNA]</scope>
    <source>
        <strain evidence="11 12">LDG1-06</strain>
    </source>
</reference>
<dbReference type="SUPFAM" id="SSF52743">
    <property type="entry name" value="Subtilisin-like"/>
    <property type="match status" value="1"/>
</dbReference>
<keyword evidence="6 7" id="KW-0720">Serine protease</keyword>
<dbReference type="Proteomes" id="UP000632138">
    <property type="component" value="Unassembled WGS sequence"/>
</dbReference>
<dbReference type="RefSeq" id="WP_203381569.1">
    <property type="nucleotide sequence ID" value="NZ_JAENHP010000020.1"/>
</dbReference>
<evidence type="ECO:0000256" key="7">
    <source>
        <dbReference type="PROSITE-ProRule" id="PRU01240"/>
    </source>
</evidence>
<feature type="compositionally biased region" description="Low complexity" evidence="9">
    <location>
        <begin position="395"/>
        <end position="430"/>
    </location>
</feature>
<feature type="domain" description="Peptidase S8/S53" evidence="10">
    <location>
        <begin position="135"/>
        <end position="382"/>
    </location>
</feature>
<name>A0ABS2AP20_9ACTN</name>
<comment type="caution">
    <text evidence="11">The sequence shown here is derived from an EMBL/GenBank/DDBJ whole genome shotgun (WGS) entry which is preliminary data.</text>
</comment>
<protein>
    <submittedName>
        <fullName evidence="11">S8 family serine peptidase</fullName>
    </submittedName>
</protein>
<dbReference type="InterPro" id="IPR050131">
    <property type="entry name" value="Peptidase_S8_subtilisin-like"/>
</dbReference>
<evidence type="ECO:0000313" key="12">
    <source>
        <dbReference type="Proteomes" id="UP000632138"/>
    </source>
</evidence>
<evidence type="ECO:0000256" key="8">
    <source>
        <dbReference type="RuleBase" id="RU003355"/>
    </source>
</evidence>
<feature type="active site" description="Charge relay system" evidence="7">
    <location>
        <position position="334"/>
    </location>
</feature>
<dbReference type="EMBL" id="JAENHP010000020">
    <property type="protein sequence ID" value="MBM2621599.1"/>
    <property type="molecule type" value="Genomic_DNA"/>
</dbReference>
<dbReference type="InterPro" id="IPR023828">
    <property type="entry name" value="Peptidase_S8_Ser-AS"/>
</dbReference>
<feature type="region of interest" description="Disordered" evidence="9">
    <location>
        <begin position="395"/>
        <end position="456"/>
    </location>
</feature>
<evidence type="ECO:0000256" key="1">
    <source>
        <dbReference type="ARBA" id="ARBA00004613"/>
    </source>
</evidence>
<evidence type="ECO:0000256" key="6">
    <source>
        <dbReference type="ARBA" id="ARBA00022825"/>
    </source>
</evidence>
<dbReference type="PANTHER" id="PTHR43806">
    <property type="entry name" value="PEPTIDASE S8"/>
    <property type="match status" value="1"/>
</dbReference>
<dbReference type="InterPro" id="IPR036852">
    <property type="entry name" value="Peptidase_S8/S53_dom_sf"/>
</dbReference>
<keyword evidence="4 7" id="KW-0645">Protease</keyword>
<comment type="similarity">
    <text evidence="2 7 8">Belongs to the peptidase S8 family.</text>
</comment>
<feature type="active site" description="Charge relay system" evidence="7">
    <location>
        <position position="144"/>
    </location>
</feature>
<dbReference type="InterPro" id="IPR015500">
    <property type="entry name" value="Peptidase_S8_subtilisin-rel"/>
</dbReference>
<keyword evidence="5 7" id="KW-0378">Hydrolase</keyword>
<dbReference type="CDD" id="cd07484">
    <property type="entry name" value="Peptidases_S8_Thermitase_like"/>
    <property type="match status" value="1"/>
</dbReference>
<dbReference type="Gene3D" id="3.40.50.200">
    <property type="entry name" value="Peptidase S8/S53 domain"/>
    <property type="match status" value="1"/>
</dbReference>
<evidence type="ECO:0000256" key="4">
    <source>
        <dbReference type="ARBA" id="ARBA00022670"/>
    </source>
</evidence>
<sequence>MRKFVAGCAAAGAVAAAVTGGVALTHAEREPAWPAITTGLHVQPERLLPATVSQTFPVRVVSTTVDRAGRPVVSVRTATDRRSATALVADGQRAPGAVSVEADVPVSIAATDPLLPAQWDLARVRADGAWPRSTGAGVTVAVVDSGVDATHPDLAGHVLPGVDLVTGTEGRSADPHGHGTHVAGTIAALTGNGDGIAGMAPDAQILPVRVLDANGNGYMSDVANGITYAADHGADVINLSVSATTQVGAVTNAVAYARSKGVVVVAAAGNSRRTGSPTSYPAADPGVIAVAATDSGDAVAAYSNRGGYVDVAAPGSDIVSTFPGNRYMRMNGTSMASPHVAALAALLRGADRGLSPDQVEKTIVESAVDLGEPGRDDDFGAGRIDAAAALATLTPPAASPTVKPTPTATTTAPSTPSTTPETSAPATPAPVQTTEPTPSRTAQPTPSAPAVPDIRLVRPGPGRLIVVIVGVEGDPVQLQRLDGQEWTTVLTYPATKVARFDGLVPGLEHRVVVSGTTSFTIRL</sequence>
<dbReference type="PROSITE" id="PS00136">
    <property type="entry name" value="SUBTILASE_ASP"/>
    <property type="match status" value="1"/>
</dbReference>
<keyword evidence="3" id="KW-0964">Secreted</keyword>
<dbReference type="InterPro" id="IPR034084">
    <property type="entry name" value="Thermitase-like_dom"/>
</dbReference>
<feature type="compositionally biased region" description="Polar residues" evidence="9">
    <location>
        <begin position="431"/>
        <end position="445"/>
    </location>
</feature>
<feature type="active site" description="Charge relay system" evidence="7">
    <location>
        <position position="178"/>
    </location>
</feature>
<gene>
    <name evidence="11" type="ORF">JIG36_39460</name>
</gene>
<evidence type="ECO:0000259" key="10">
    <source>
        <dbReference type="Pfam" id="PF00082"/>
    </source>
</evidence>
<comment type="subcellular location">
    <subcellularLocation>
        <location evidence="1">Secreted</location>
    </subcellularLocation>
</comment>
<dbReference type="PANTHER" id="PTHR43806:SF11">
    <property type="entry name" value="CEREVISIN-RELATED"/>
    <property type="match status" value="1"/>
</dbReference>
<dbReference type="PROSITE" id="PS51892">
    <property type="entry name" value="SUBTILASE"/>
    <property type="match status" value="1"/>
</dbReference>
<dbReference type="PRINTS" id="PR00723">
    <property type="entry name" value="SUBTILISIN"/>
</dbReference>
<dbReference type="InterPro" id="IPR022398">
    <property type="entry name" value="Peptidase_S8_His-AS"/>
</dbReference>
<evidence type="ECO:0000256" key="9">
    <source>
        <dbReference type="SAM" id="MobiDB-lite"/>
    </source>
</evidence>